<name>Q2IK78_ANADE</name>
<keyword evidence="1" id="KW-0732">Signal</keyword>
<protein>
    <recommendedName>
        <fullName evidence="2">DUF4440 domain-containing protein</fullName>
    </recommendedName>
</protein>
<feature type="chain" id="PRO_5004210255" description="DUF4440 domain-containing protein" evidence="1">
    <location>
        <begin position="37"/>
        <end position="174"/>
    </location>
</feature>
<evidence type="ECO:0000313" key="4">
    <source>
        <dbReference type="Proteomes" id="UP000001935"/>
    </source>
</evidence>
<feature type="signal peptide" evidence="1">
    <location>
        <begin position="1"/>
        <end position="36"/>
    </location>
</feature>
<feature type="domain" description="DUF4440" evidence="2">
    <location>
        <begin position="51"/>
        <end position="163"/>
    </location>
</feature>
<evidence type="ECO:0000256" key="1">
    <source>
        <dbReference type="SAM" id="SignalP"/>
    </source>
</evidence>
<reference evidence="3" key="1">
    <citation type="submission" date="2006-01" db="EMBL/GenBank/DDBJ databases">
        <title>Complete sequence of Anaeromyxobacter dehalogenans 2CP-C.</title>
        <authorList>
            <consortium name="US DOE Joint Genome Institute"/>
            <person name="Copeland A."/>
            <person name="Lucas S."/>
            <person name="Lapidus A."/>
            <person name="Barry K."/>
            <person name="Detter J.C."/>
            <person name="Glavina T."/>
            <person name="Hammon N."/>
            <person name="Israni S."/>
            <person name="Pitluck S."/>
            <person name="Brettin T."/>
            <person name="Bruce D."/>
            <person name="Han C."/>
            <person name="Tapia R."/>
            <person name="Gilna P."/>
            <person name="Kiss H."/>
            <person name="Schmutz J."/>
            <person name="Larimer F."/>
            <person name="Land M."/>
            <person name="Kyrpides N."/>
            <person name="Anderson I."/>
            <person name="Sanford R.A."/>
            <person name="Ritalahti K.M."/>
            <person name="Thomas H.S."/>
            <person name="Kirby J.R."/>
            <person name="Zhulin I.B."/>
            <person name="Loeffler F.E."/>
            <person name="Richardson P."/>
        </authorList>
    </citation>
    <scope>NUCLEOTIDE SEQUENCE</scope>
    <source>
        <strain evidence="3">2CP-C</strain>
    </source>
</reference>
<dbReference type="PROSITE" id="PS51257">
    <property type="entry name" value="PROKAR_LIPOPROTEIN"/>
    <property type="match status" value="1"/>
</dbReference>
<dbReference type="SUPFAM" id="SSF54427">
    <property type="entry name" value="NTF2-like"/>
    <property type="match status" value="1"/>
</dbReference>
<dbReference type="Gene3D" id="3.10.450.50">
    <property type="match status" value="1"/>
</dbReference>
<dbReference type="KEGG" id="ade:Adeh_2288"/>
<dbReference type="InterPro" id="IPR011944">
    <property type="entry name" value="Steroid_delta5-4_isomerase"/>
</dbReference>
<organism evidence="3 4">
    <name type="scientific">Anaeromyxobacter dehalogenans (strain 2CP-C)</name>
    <dbReference type="NCBI Taxonomy" id="290397"/>
    <lineage>
        <taxon>Bacteria</taxon>
        <taxon>Pseudomonadati</taxon>
        <taxon>Myxococcota</taxon>
        <taxon>Myxococcia</taxon>
        <taxon>Myxococcales</taxon>
        <taxon>Cystobacterineae</taxon>
        <taxon>Anaeromyxobacteraceae</taxon>
        <taxon>Anaeromyxobacter</taxon>
    </lineage>
</organism>
<evidence type="ECO:0000259" key="2">
    <source>
        <dbReference type="Pfam" id="PF14534"/>
    </source>
</evidence>
<gene>
    <name evidence="3" type="ordered locus">Adeh_2288</name>
</gene>
<dbReference type="Proteomes" id="UP000001935">
    <property type="component" value="Chromosome"/>
</dbReference>
<evidence type="ECO:0000313" key="3">
    <source>
        <dbReference type="EMBL" id="ABC82058.1"/>
    </source>
</evidence>
<dbReference type="InterPro" id="IPR032710">
    <property type="entry name" value="NTF2-like_dom_sf"/>
</dbReference>
<dbReference type="HOGENOM" id="CLU_1648600_0_0_7"/>
<dbReference type="NCBIfam" id="TIGR02246">
    <property type="entry name" value="SgcJ/EcaC family oxidoreductase"/>
    <property type="match status" value="1"/>
</dbReference>
<proteinExistence type="predicted"/>
<dbReference type="EMBL" id="CP000251">
    <property type="protein sequence ID" value="ABC82058.1"/>
    <property type="molecule type" value="Genomic_DNA"/>
</dbReference>
<dbReference type="InterPro" id="IPR027843">
    <property type="entry name" value="DUF4440"/>
</dbReference>
<dbReference type="AlphaFoldDB" id="Q2IK78"/>
<dbReference type="Pfam" id="PF14534">
    <property type="entry name" value="DUF4440"/>
    <property type="match status" value="1"/>
</dbReference>
<accession>Q2IK78</accession>
<dbReference type="eggNOG" id="COG4319">
    <property type="taxonomic scope" value="Bacteria"/>
</dbReference>
<sequence length="174" mass="18467">MPRAPRVKARSPSRMANLARALLVAAALGASACAHSPGGRAEPDAELREAIAAANDAFVRALVAGDAHGMAAVFTDDALVIPAMQRGFVSGRAELEAYDARRVGALRYLEATITTVQLEVSGDLAWEAGTNRLVVQQGSGAPMTVTGRYLAVWRRGKDGRWRIRAELPIPDPIP</sequence>